<protein>
    <submittedName>
        <fullName evidence="1">Uncharacterized protein</fullName>
    </submittedName>
</protein>
<dbReference type="AlphaFoldDB" id="A0A8I1YHE4"/>
<name>A0A8I1YHE4_BRAEL</name>
<dbReference type="Proteomes" id="UP000673383">
    <property type="component" value="Unassembled WGS sequence"/>
</dbReference>
<dbReference type="RefSeq" id="WP_157183429.1">
    <property type="nucleotide sequence ID" value="NZ_BJNL01000090.1"/>
</dbReference>
<organism evidence="1 2">
    <name type="scientific">Bradyrhizobium elkanii</name>
    <dbReference type="NCBI Taxonomy" id="29448"/>
    <lineage>
        <taxon>Bacteria</taxon>
        <taxon>Pseudomonadati</taxon>
        <taxon>Pseudomonadota</taxon>
        <taxon>Alphaproteobacteria</taxon>
        <taxon>Hyphomicrobiales</taxon>
        <taxon>Nitrobacteraceae</taxon>
        <taxon>Bradyrhizobium</taxon>
    </lineage>
</organism>
<evidence type="ECO:0000313" key="2">
    <source>
        <dbReference type="Proteomes" id="UP000673383"/>
    </source>
</evidence>
<dbReference type="GeneID" id="92956854"/>
<proteinExistence type="predicted"/>
<gene>
    <name evidence="1" type="ORF">JOH49_009485</name>
</gene>
<accession>A0A8I1YHE4</accession>
<reference evidence="1" key="1">
    <citation type="submission" date="2021-02" db="EMBL/GenBank/DDBJ databases">
        <title>Genomic Encyclopedia of Type Strains, Phase IV (KMG-V): Genome sequencing to study the core and pangenomes of soil and plant-associated prokaryotes.</title>
        <authorList>
            <person name="Whitman W."/>
        </authorList>
    </citation>
    <scope>NUCLEOTIDE SEQUENCE</scope>
    <source>
        <strain evidence="1">USDA 406</strain>
    </source>
</reference>
<comment type="caution">
    <text evidence="1">The sequence shown here is derived from an EMBL/GenBank/DDBJ whole genome shotgun (WGS) entry which is preliminary data.</text>
</comment>
<dbReference type="EMBL" id="JAFICZ010000001">
    <property type="protein sequence ID" value="MBP1299732.1"/>
    <property type="molecule type" value="Genomic_DNA"/>
</dbReference>
<evidence type="ECO:0000313" key="1">
    <source>
        <dbReference type="EMBL" id="MBP1299732.1"/>
    </source>
</evidence>
<sequence>MAQLVVRLVTCDRKSSPGDKAAPILSKEASLHRILNRSRDEVADLDGAVTMPQAGTLSM</sequence>